<gene>
    <name evidence="1" type="ORF">CRV09_02475</name>
</gene>
<dbReference type="Gene3D" id="3.40.1260.10">
    <property type="entry name" value="DsrEFH-like"/>
    <property type="match status" value="1"/>
</dbReference>
<dbReference type="NCBIfam" id="TIGR03011">
    <property type="entry name" value="sulf_tusB_dsrH"/>
    <property type="match status" value="1"/>
</dbReference>
<comment type="caution">
    <text evidence="1">The sequence shown here is derived from an EMBL/GenBank/DDBJ whole genome shotgun (WGS) entry which is preliminary data.</text>
</comment>
<dbReference type="EMBL" id="PDKR01000003">
    <property type="protein sequence ID" value="PPI88538.1"/>
    <property type="molecule type" value="Genomic_DNA"/>
</dbReference>
<evidence type="ECO:0000313" key="1">
    <source>
        <dbReference type="EMBL" id="PPI88538.1"/>
    </source>
</evidence>
<dbReference type="PANTHER" id="PTHR37526:SF1">
    <property type="entry name" value="PROTEIN TUSB"/>
    <property type="match status" value="1"/>
</dbReference>
<dbReference type="GO" id="GO:0016740">
    <property type="term" value="F:transferase activity"/>
    <property type="evidence" value="ECO:0007669"/>
    <property type="project" value="UniProtKB-KW"/>
</dbReference>
<dbReference type="OrthoDB" id="9795117at2"/>
<organism evidence="1 2">
    <name type="scientific">Candidatus Pantoea edessiphila</name>
    <dbReference type="NCBI Taxonomy" id="2044610"/>
    <lineage>
        <taxon>Bacteria</taxon>
        <taxon>Pseudomonadati</taxon>
        <taxon>Pseudomonadota</taxon>
        <taxon>Gammaproteobacteria</taxon>
        <taxon>Enterobacterales</taxon>
        <taxon>Erwiniaceae</taxon>
        <taxon>Pantoea</taxon>
    </lineage>
</organism>
<dbReference type="Proteomes" id="UP000295937">
    <property type="component" value="Unassembled WGS sequence"/>
</dbReference>
<name>A0A2P5T1T3_9GAMM</name>
<dbReference type="GO" id="GO:1990228">
    <property type="term" value="C:sulfurtransferase complex"/>
    <property type="evidence" value="ECO:0007669"/>
    <property type="project" value="TreeGrafter"/>
</dbReference>
<sequence length="97" mass="11149">MLHTLMNSPTYSDLDTLLLLISVEDDVLLLQDGVLASLKDSLIINKILRINKSIIIWVLEEDLIARGIIKQISNKVRLVNYNGFVELTEKHHQQIVW</sequence>
<dbReference type="RefSeq" id="WP_136132614.1">
    <property type="nucleotide sequence ID" value="NZ_PDKR01000003.1"/>
</dbReference>
<dbReference type="InterPro" id="IPR007215">
    <property type="entry name" value="Sulphur_relay_TusB/DsrH"/>
</dbReference>
<keyword evidence="1" id="KW-0808">Transferase</keyword>
<protein>
    <submittedName>
        <fullName evidence="1">Sulfurtransferase complex subunit TusB</fullName>
    </submittedName>
</protein>
<proteinExistence type="predicted"/>
<dbReference type="AlphaFoldDB" id="A0A2P5T1T3"/>
<dbReference type="GO" id="GO:0002143">
    <property type="term" value="P:tRNA wobble position uridine thiolation"/>
    <property type="evidence" value="ECO:0007669"/>
    <property type="project" value="InterPro"/>
</dbReference>
<dbReference type="InterPro" id="IPR027396">
    <property type="entry name" value="DsrEFH-like"/>
</dbReference>
<dbReference type="SUPFAM" id="SSF75169">
    <property type="entry name" value="DsrEFH-like"/>
    <property type="match status" value="1"/>
</dbReference>
<accession>A0A2P5T1T3</accession>
<evidence type="ECO:0000313" key="2">
    <source>
        <dbReference type="Proteomes" id="UP000295937"/>
    </source>
</evidence>
<reference evidence="1 2" key="1">
    <citation type="journal article" date="2018" name="Genome Biol. Evol.">
        <title>Cladogenesis and Genomic Streamlining in Extracellular Endosymbionts of Tropical Stink Bugs.</title>
        <authorList>
            <person name="Otero-Bravo A."/>
            <person name="Goffredi S."/>
            <person name="Sabree Z.L."/>
        </authorList>
    </citation>
    <scope>NUCLEOTIDE SEQUENCE [LARGE SCALE GENOMIC DNA]</scope>
    <source>
        <strain evidence="1 2">SoEO</strain>
    </source>
</reference>
<dbReference type="NCBIfam" id="NF010035">
    <property type="entry name" value="PRK13510.1"/>
    <property type="match status" value="1"/>
</dbReference>
<dbReference type="Pfam" id="PF04077">
    <property type="entry name" value="DsrH"/>
    <property type="match status" value="1"/>
</dbReference>
<dbReference type="PANTHER" id="PTHR37526">
    <property type="entry name" value="PROTEIN TUSB"/>
    <property type="match status" value="1"/>
</dbReference>